<dbReference type="GO" id="GO:0005737">
    <property type="term" value="C:cytoplasm"/>
    <property type="evidence" value="ECO:0007669"/>
    <property type="project" value="TreeGrafter"/>
</dbReference>
<dbReference type="GO" id="GO:0016791">
    <property type="term" value="F:phosphatase activity"/>
    <property type="evidence" value="ECO:0007669"/>
    <property type="project" value="TreeGrafter"/>
</dbReference>
<evidence type="ECO:0000313" key="2">
    <source>
        <dbReference type="EMBL" id="BBM54321.1"/>
    </source>
</evidence>
<sequence>MDLELFKKIFKYNERSAIPMENRVKVERIDENNYDRIFAISDLHGQYDLFLRLLEKIELKREDLLLILGDICDRGKKSYEIYMKCMKMIKLGYNLKFILGNHEDMLLEDFENDYPLNYETEYSIYKNSKYFEKKNIEKWHKENFPAEVKWLIKWLKDCPLIVCGNENIFVHAGLNLSKDLENQERENVLWTREEFWMDKKNTLEEYKNKNIYFGHTPNLDGKISKKSGKIYDIDCGAFFTHSLGCMEVKNKKSKGKREIYVHC</sequence>
<dbReference type="Proteomes" id="UP000321944">
    <property type="component" value="Chromosome"/>
</dbReference>
<protein>
    <submittedName>
        <fullName evidence="2">Metallophosphoesterase</fullName>
    </submittedName>
</protein>
<gene>
    <name evidence="2" type="ORF">JMUB3936_0605</name>
</gene>
<dbReference type="GO" id="GO:0008803">
    <property type="term" value="F:bis(5'-nucleosyl)-tetraphosphatase (symmetrical) activity"/>
    <property type="evidence" value="ECO:0007669"/>
    <property type="project" value="TreeGrafter"/>
</dbReference>
<proteinExistence type="predicted"/>
<dbReference type="Pfam" id="PF00149">
    <property type="entry name" value="Metallophos"/>
    <property type="match status" value="1"/>
</dbReference>
<dbReference type="InterPro" id="IPR050126">
    <property type="entry name" value="Ap4A_hydrolase"/>
</dbReference>
<reference evidence="2 3" key="1">
    <citation type="submission" date="2019-07" db="EMBL/GenBank/DDBJ databases">
        <title>Complete Genome Sequence of Leptotrichia wadei Strain JMUB3936.</title>
        <authorList>
            <person name="Watanabe S."/>
            <person name="Cui L."/>
        </authorList>
    </citation>
    <scope>NUCLEOTIDE SEQUENCE [LARGE SCALE GENOMIC DNA]</scope>
    <source>
        <strain evidence="2 3">JMUB3936</strain>
    </source>
</reference>
<dbReference type="EMBL" id="AP019841">
    <property type="protein sequence ID" value="BBM54321.1"/>
    <property type="molecule type" value="Genomic_DNA"/>
</dbReference>
<dbReference type="Gene3D" id="3.60.21.10">
    <property type="match status" value="1"/>
</dbReference>
<dbReference type="InterPro" id="IPR004843">
    <property type="entry name" value="Calcineurin-like_PHP"/>
</dbReference>
<dbReference type="PANTHER" id="PTHR42850">
    <property type="entry name" value="METALLOPHOSPHOESTERASE"/>
    <property type="match status" value="1"/>
</dbReference>
<dbReference type="AlphaFoldDB" id="A0A510KU93"/>
<dbReference type="PANTHER" id="PTHR42850:SF4">
    <property type="entry name" value="ZINC-DEPENDENT ENDOPOLYPHOSPHATASE"/>
    <property type="match status" value="1"/>
</dbReference>
<name>A0A510KU93_9FUSO</name>
<dbReference type="SUPFAM" id="SSF56300">
    <property type="entry name" value="Metallo-dependent phosphatases"/>
    <property type="match status" value="1"/>
</dbReference>
<feature type="domain" description="Calcineurin-like phosphoesterase" evidence="1">
    <location>
        <begin position="36"/>
        <end position="225"/>
    </location>
</feature>
<dbReference type="GO" id="GO:0110154">
    <property type="term" value="P:RNA decapping"/>
    <property type="evidence" value="ECO:0007669"/>
    <property type="project" value="TreeGrafter"/>
</dbReference>
<dbReference type="CDD" id="cd00144">
    <property type="entry name" value="MPP_PPP_family"/>
    <property type="match status" value="1"/>
</dbReference>
<evidence type="ECO:0000313" key="3">
    <source>
        <dbReference type="Proteomes" id="UP000321944"/>
    </source>
</evidence>
<accession>A0A510KU93</accession>
<organism evidence="2 3">
    <name type="scientific">Leptotrichia wadei</name>
    <dbReference type="NCBI Taxonomy" id="157687"/>
    <lineage>
        <taxon>Bacteria</taxon>
        <taxon>Fusobacteriati</taxon>
        <taxon>Fusobacteriota</taxon>
        <taxon>Fusobacteriia</taxon>
        <taxon>Fusobacteriales</taxon>
        <taxon>Leptotrichiaceae</taxon>
        <taxon>Leptotrichia</taxon>
    </lineage>
</organism>
<dbReference type="InterPro" id="IPR029052">
    <property type="entry name" value="Metallo-depent_PP-like"/>
</dbReference>
<evidence type="ECO:0000259" key="1">
    <source>
        <dbReference type="Pfam" id="PF00149"/>
    </source>
</evidence>
<dbReference type="RefSeq" id="WP_232054023.1">
    <property type="nucleotide sequence ID" value="NZ_AP019841.1"/>
</dbReference>